<keyword evidence="1" id="KW-0732">Signal</keyword>
<dbReference type="EMBL" id="QKTW01000002">
    <property type="protein sequence ID" value="PZF74690.1"/>
    <property type="molecule type" value="Genomic_DNA"/>
</dbReference>
<dbReference type="Proteomes" id="UP000248745">
    <property type="component" value="Unassembled WGS sequence"/>
</dbReference>
<comment type="caution">
    <text evidence="2">The sequence shown here is derived from an EMBL/GenBank/DDBJ whole genome shotgun (WGS) entry which is preliminary data.</text>
</comment>
<dbReference type="AlphaFoldDB" id="A0A2W2AQJ6"/>
<protein>
    <recommendedName>
        <fullName evidence="4">SD-repeat containing protein B domain-containing protein</fullName>
    </recommendedName>
</protein>
<sequence length="925" mass="105706">MKAPPPCQKWLIVYAITVLLCFNIPCFAAQENPYVHLDYKEYVVSAEKNAFMRNNITIVNIYNRRLSLVLHLDVPKGINLISQNDVVVELNPGENQVVPITLGVDKTTLADMKEVKLDIRLKNPAAVFSYNFWVKILPVQQLIIVPVQRDFVVSKDDREVNMGLRIKNTGNITNNFYIAYSSRFFQLDKKIKLSLPPLKDTIVYFKYTVPLILLHDISTERIISRIGNDTNYQSYSFSISKVTNHKMMHQNAFATFPVMLEAGYISSGMQHSYYWGFNAAYQFDNNNSLNVNYHSRQYGIAGIQRDVFSVYYKHNKWDMMVGQLSDFRNFYTNGLGAQVTYHKNDYEGVSVMAITNWQSIPGAQRGQLLTGEIRYKVKKVLLSTLAAVNQDQVAKVNSYLFLNTANLINTERIHFRVTGGIGIDHFTNVLEKAANDQPGYSAGYNFAYIRRKWSFTSDVLMNSSSYPGIYKGWRSQSHVLSYNLRRNLTISGYYNSNFTRQTYFIDSVYYDNRFLYNNTNFGGRLAYSYKSFGIAVGGGYSTATGLISANLPLYKSGTLDLNYRLKNVGSISINSILNYNDNFGLYHEKVLYYANRASFQTRWGGLNLMLNKMPYLPNFENQDSLYLMGYRDVVSFSPYVYHSFLHQKLQARLQFNYYKATQLKNLNLTESFLLSLSYSNPSHGLDILLYGNYFLNTESITSNYGTLTVRKMLNVPIITQRKYYDLSMIIFEDKNGNGKKDEGDPVVQDARVDIDAMSFLSNNKGIAVYRNVEKGTYTLDFHNLANSANGLIPSRGFRQTVTVAGNTQYEIPFNKGKVIKGYVYITFDSLSSSTFTKDRLRITAIDSAGEKFTTLTDEDGNYILTVPENTYVVSMNPEAFDDNFKPVQMSYSADLVHNPTANIIFHVKQKARKVNKIKSNINNEK</sequence>
<evidence type="ECO:0008006" key="4">
    <source>
        <dbReference type="Google" id="ProtNLM"/>
    </source>
</evidence>
<proteinExistence type="predicted"/>
<evidence type="ECO:0000256" key="1">
    <source>
        <dbReference type="SAM" id="SignalP"/>
    </source>
</evidence>
<feature type="signal peptide" evidence="1">
    <location>
        <begin position="1"/>
        <end position="28"/>
    </location>
</feature>
<evidence type="ECO:0000313" key="3">
    <source>
        <dbReference type="Proteomes" id="UP000248745"/>
    </source>
</evidence>
<name>A0A2W2AQJ6_9BACT</name>
<evidence type="ECO:0000313" key="2">
    <source>
        <dbReference type="EMBL" id="PZF74690.1"/>
    </source>
</evidence>
<keyword evidence="3" id="KW-1185">Reference proteome</keyword>
<feature type="chain" id="PRO_5016110597" description="SD-repeat containing protein B domain-containing protein" evidence="1">
    <location>
        <begin position="29"/>
        <end position="925"/>
    </location>
</feature>
<gene>
    <name evidence="2" type="ORF">DN068_00385</name>
</gene>
<accession>A0A2W2AQJ6</accession>
<reference evidence="2 3" key="1">
    <citation type="submission" date="2018-06" db="EMBL/GenBank/DDBJ databases">
        <title>Mucibacter soli gen. nov., sp. nov., a new member of the family Chitinophagaceae producing mucin.</title>
        <authorList>
            <person name="Kim M.-K."/>
            <person name="Park S."/>
            <person name="Kim T.-S."/>
            <person name="Joung Y."/>
            <person name="Han J.-H."/>
            <person name="Kim S.B."/>
        </authorList>
    </citation>
    <scope>NUCLEOTIDE SEQUENCE [LARGE SCALE GENOMIC DNA]</scope>
    <source>
        <strain evidence="2 3">R1-15</strain>
    </source>
</reference>
<organism evidence="2 3">
    <name type="scientific">Taibaiella soli</name>
    <dbReference type="NCBI Taxonomy" id="1649169"/>
    <lineage>
        <taxon>Bacteria</taxon>
        <taxon>Pseudomonadati</taxon>
        <taxon>Bacteroidota</taxon>
        <taxon>Chitinophagia</taxon>
        <taxon>Chitinophagales</taxon>
        <taxon>Chitinophagaceae</taxon>
        <taxon>Taibaiella</taxon>
    </lineage>
</organism>